<protein>
    <submittedName>
        <fullName evidence="2">Uncharacterized protein</fullName>
    </submittedName>
</protein>
<name>A0A918KGN4_9ACTN</name>
<reference evidence="2" key="1">
    <citation type="journal article" date="2014" name="Int. J. Syst. Evol. Microbiol.">
        <title>Complete genome sequence of Corynebacterium casei LMG S-19264T (=DSM 44701T), isolated from a smear-ripened cheese.</title>
        <authorList>
            <consortium name="US DOE Joint Genome Institute (JGI-PGF)"/>
            <person name="Walter F."/>
            <person name="Albersmeier A."/>
            <person name="Kalinowski J."/>
            <person name="Ruckert C."/>
        </authorList>
    </citation>
    <scope>NUCLEOTIDE SEQUENCE</scope>
    <source>
        <strain evidence="2">JCM 4790</strain>
    </source>
</reference>
<sequence length="103" mass="11310">MSVARVKRPLGIFEPDGGVPQRYKVVCKPLPTSVFQGLRRGLGPAAAPYGAQRAGIRPERRERDGDAVTRWRSIALPPDVEPADPSGRQKTKARRPLLAMLNL</sequence>
<comment type="caution">
    <text evidence="2">The sequence shown here is derived from an EMBL/GenBank/DDBJ whole genome shotgun (WGS) entry which is preliminary data.</text>
</comment>
<dbReference type="EMBL" id="BMVU01000003">
    <property type="protein sequence ID" value="GGX60875.1"/>
    <property type="molecule type" value="Genomic_DNA"/>
</dbReference>
<feature type="compositionally biased region" description="Basic and acidic residues" evidence="1">
    <location>
        <begin position="56"/>
        <end position="69"/>
    </location>
</feature>
<proteinExistence type="predicted"/>
<feature type="region of interest" description="Disordered" evidence="1">
    <location>
        <begin position="46"/>
        <end position="103"/>
    </location>
</feature>
<accession>A0A918KGN4</accession>
<evidence type="ECO:0000313" key="3">
    <source>
        <dbReference type="Proteomes" id="UP000619244"/>
    </source>
</evidence>
<keyword evidence="3" id="KW-1185">Reference proteome</keyword>
<dbReference type="AlphaFoldDB" id="A0A918KGN4"/>
<gene>
    <name evidence="2" type="ORF">GCM10010358_14290</name>
</gene>
<dbReference type="Proteomes" id="UP000619244">
    <property type="component" value="Unassembled WGS sequence"/>
</dbReference>
<evidence type="ECO:0000256" key="1">
    <source>
        <dbReference type="SAM" id="MobiDB-lite"/>
    </source>
</evidence>
<evidence type="ECO:0000313" key="2">
    <source>
        <dbReference type="EMBL" id="GGX60875.1"/>
    </source>
</evidence>
<organism evidence="2 3">
    <name type="scientific">Streptomyces minutiscleroticus</name>
    <dbReference type="NCBI Taxonomy" id="68238"/>
    <lineage>
        <taxon>Bacteria</taxon>
        <taxon>Bacillati</taxon>
        <taxon>Actinomycetota</taxon>
        <taxon>Actinomycetes</taxon>
        <taxon>Kitasatosporales</taxon>
        <taxon>Streptomycetaceae</taxon>
        <taxon>Streptomyces</taxon>
    </lineage>
</organism>
<reference evidence="2" key="2">
    <citation type="submission" date="2020-09" db="EMBL/GenBank/DDBJ databases">
        <authorList>
            <person name="Sun Q."/>
            <person name="Ohkuma M."/>
        </authorList>
    </citation>
    <scope>NUCLEOTIDE SEQUENCE</scope>
    <source>
        <strain evidence="2">JCM 4790</strain>
    </source>
</reference>